<feature type="region of interest" description="Disordered" evidence="1">
    <location>
        <begin position="194"/>
        <end position="431"/>
    </location>
</feature>
<feature type="compositionally biased region" description="Low complexity" evidence="1">
    <location>
        <begin position="1"/>
        <end position="17"/>
    </location>
</feature>
<proteinExistence type="predicted"/>
<dbReference type="CDD" id="cd17470">
    <property type="entry name" value="T3SS_Flik_C"/>
    <property type="match status" value="1"/>
</dbReference>
<evidence type="ECO:0000256" key="1">
    <source>
        <dbReference type="SAM" id="MobiDB-lite"/>
    </source>
</evidence>
<keyword evidence="3" id="KW-0282">Flagellum</keyword>
<feature type="compositionally biased region" description="Polar residues" evidence="1">
    <location>
        <begin position="288"/>
        <end position="312"/>
    </location>
</feature>
<comment type="caution">
    <text evidence="3">The sequence shown here is derived from an EMBL/GenBank/DDBJ whole genome shotgun (WGS) entry which is preliminary data.</text>
</comment>
<dbReference type="InterPro" id="IPR021136">
    <property type="entry name" value="Flagellar_hook_control-like_C"/>
</dbReference>
<name>A0A3A8B255_9RHOB</name>
<evidence type="ECO:0000313" key="4">
    <source>
        <dbReference type="Proteomes" id="UP000281128"/>
    </source>
</evidence>
<feature type="region of interest" description="Disordered" evidence="1">
    <location>
        <begin position="514"/>
        <end position="559"/>
    </location>
</feature>
<feature type="compositionally biased region" description="Basic and acidic residues" evidence="1">
    <location>
        <begin position="81"/>
        <end position="95"/>
    </location>
</feature>
<dbReference type="EMBL" id="RAPE01000005">
    <property type="protein sequence ID" value="RKF13056.1"/>
    <property type="molecule type" value="Genomic_DNA"/>
</dbReference>
<organism evidence="3 4">
    <name type="scientific">Roseovarius spongiae</name>
    <dbReference type="NCBI Taxonomy" id="2320272"/>
    <lineage>
        <taxon>Bacteria</taxon>
        <taxon>Pseudomonadati</taxon>
        <taxon>Pseudomonadota</taxon>
        <taxon>Alphaproteobacteria</taxon>
        <taxon>Rhodobacterales</taxon>
        <taxon>Roseobacteraceae</taxon>
        <taxon>Roseovarius</taxon>
    </lineage>
</organism>
<dbReference type="Proteomes" id="UP000281128">
    <property type="component" value="Unassembled WGS sequence"/>
</dbReference>
<feature type="compositionally biased region" description="Low complexity" evidence="1">
    <location>
        <begin position="224"/>
        <end position="234"/>
    </location>
</feature>
<keyword evidence="3" id="KW-0969">Cilium</keyword>
<accession>A0A3A8B255</accession>
<evidence type="ECO:0000313" key="3">
    <source>
        <dbReference type="EMBL" id="RKF13056.1"/>
    </source>
</evidence>
<dbReference type="InterPro" id="IPR038610">
    <property type="entry name" value="FliK-like_C_sf"/>
</dbReference>
<feature type="compositionally biased region" description="Polar residues" evidence="1">
    <location>
        <begin position="520"/>
        <end position="533"/>
    </location>
</feature>
<feature type="domain" description="Flagellar hook-length control protein-like C-terminal" evidence="2">
    <location>
        <begin position="445"/>
        <end position="518"/>
    </location>
</feature>
<sequence>MPSPLSAPAGPVSPGAARQDTPSPPVGRRGADGSGRRSGERFDELYRERADGADGAANMAERDNTTGRAARSGDTGLTGARNHEENAQRSDDHDSGTPTSDQAGFQARPDQLRPEAEAEGSPLADTAGQGLAASSVTPGESGAGHPALPVSQRAANPPQESAVFNLQGLGQDRFAGPPPDRARPAVVRMEMPETPVDAGKASGPGAKAQMAARPDGGPLKEAAPRSAPLPSSASTNLSDGIGAKVGDMAGPLRPVGSGRADLGQVGEGTAQMRSDATGAARGQGIGSPNGTAALTLANARSDSLQAATTTTGGSIGRSVPEATDPPLTDQPGPRHDAAARGVASGASDPREPGARNAQPLRLVQGENIRAGGAQSPASSATGPFGIAERPLSGPLADHASDTAELGAQDWRGGRIGPSDVQPASPHRPDDARRVAVQIAEAARGGGERPIDLNLNPAELGRVRITLSGADGMMHVTVSAERGETLDLIRRHIELLSEAFRDIGYGGSSFAFSHERDAQDRSGSGRSPSATQDEPSVPPAMTDVAPSQRATRADRLDIRL</sequence>
<reference evidence="3 4" key="1">
    <citation type="submission" date="2018-09" db="EMBL/GenBank/DDBJ databases">
        <title>Roseovarius spongiae sp. nov., isolated from a marine sponge.</title>
        <authorList>
            <person name="Zhuang L."/>
            <person name="Luo L."/>
        </authorList>
    </citation>
    <scope>NUCLEOTIDE SEQUENCE [LARGE SCALE GENOMIC DNA]</scope>
    <source>
        <strain evidence="3 4">HN-E21</strain>
    </source>
</reference>
<feature type="compositionally biased region" description="Basic and acidic residues" evidence="1">
    <location>
        <begin position="550"/>
        <end position="559"/>
    </location>
</feature>
<gene>
    <name evidence="3" type="ORF">D6850_16285</name>
</gene>
<dbReference type="OrthoDB" id="7203912at2"/>
<feature type="region of interest" description="Disordered" evidence="1">
    <location>
        <begin position="1"/>
        <end position="162"/>
    </location>
</feature>
<dbReference type="Pfam" id="PF02120">
    <property type="entry name" value="Flg_hook"/>
    <property type="match status" value="1"/>
</dbReference>
<feature type="compositionally biased region" description="Basic and acidic residues" evidence="1">
    <location>
        <begin position="29"/>
        <end position="52"/>
    </location>
</feature>
<dbReference type="AlphaFoldDB" id="A0A3A8B255"/>
<protein>
    <submittedName>
        <fullName evidence="3">Flagellar hook-length control protein FliK</fullName>
    </submittedName>
</protein>
<keyword evidence="4" id="KW-1185">Reference proteome</keyword>
<evidence type="ECO:0000259" key="2">
    <source>
        <dbReference type="Pfam" id="PF02120"/>
    </source>
</evidence>
<dbReference type="Gene3D" id="3.30.750.140">
    <property type="match status" value="1"/>
</dbReference>
<keyword evidence="3" id="KW-0966">Cell projection</keyword>